<keyword evidence="3" id="KW-0472">Membrane</keyword>
<dbReference type="Proteomes" id="UP001201262">
    <property type="component" value="Unassembled WGS sequence"/>
</dbReference>
<dbReference type="GO" id="GO:0006508">
    <property type="term" value="P:proteolysis"/>
    <property type="evidence" value="ECO:0007669"/>
    <property type="project" value="UniProtKB-KW"/>
</dbReference>
<keyword evidence="3" id="KW-0325">Glycoprotein</keyword>
<evidence type="ECO:0000256" key="1">
    <source>
        <dbReference type="ARBA" id="ARBA00004609"/>
    </source>
</evidence>
<dbReference type="CDD" id="cd05474">
    <property type="entry name" value="SAP_like"/>
    <property type="match status" value="1"/>
</dbReference>
<evidence type="ECO:0000256" key="2">
    <source>
        <dbReference type="ARBA" id="ARBA00007447"/>
    </source>
</evidence>
<dbReference type="InterPro" id="IPR001461">
    <property type="entry name" value="Aspartic_peptidase_A1"/>
</dbReference>
<keyword evidence="4 8" id="KW-0645">Protease</keyword>
<dbReference type="InterPro" id="IPR033121">
    <property type="entry name" value="PEPTIDASE_A1"/>
</dbReference>
<dbReference type="PRINTS" id="PR00792">
    <property type="entry name" value="PEPSIN"/>
</dbReference>
<keyword evidence="3" id="KW-0449">Lipoprotein</keyword>
<evidence type="ECO:0000259" key="10">
    <source>
        <dbReference type="PROSITE" id="PS51767"/>
    </source>
</evidence>
<sequence>MKRYCLVFICNHEIKDSSHIFFLLGLGWADEQAPKVLSLPIQRNAEVHQRSLTPRAGTPVEQLGNYVQLSLYGINVTIGTPGQQVAVQLDTGSTDFWVYSPEGCKEAGCQGGSFNVNDSSTAYVQDANGFNIQYGTAGSFVKGDYISDTIQLQDITVKKMNMAVAYSAKNERTGILGVGFDVNEALVTNQHEKPYANFIDLLVSEKVINTSGQILFGGYDTDKYTGELYGLDIQPDANTNTISTMTVALTSLGLETSHEVQYLSLSGNNAVPVLLDSGTTLLQVPSDVFEEFAEVTMLNGNKGCKFGVQEGDEWILGDTFLRSAYVVYDLDEEKIWLARTKYNSTSSNMVEIGVERVAAPPSPLPPRGLLEEVETGAPSFSLPASATATLTGGLGQATSATGTASGTATGSTSSPSASGSSAASSTQMDKLSFMPAALVAVIGLLM</sequence>
<gene>
    <name evidence="11" type="ORF">BGW36DRAFT_365344</name>
</gene>
<dbReference type="InterPro" id="IPR001969">
    <property type="entry name" value="Aspartic_peptidase_AS"/>
</dbReference>
<keyword evidence="5" id="KW-0732">Signal</keyword>
<dbReference type="AlphaFoldDB" id="A0AAD4KHJ9"/>
<dbReference type="InterPro" id="IPR033876">
    <property type="entry name" value="SAP-like"/>
</dbReference>
<name>A0AAD4KHJ9_9EURO</name>
<evidence type="ECO:0000256" key="5">
    <source>
        <dbReference type="ARBA" id="ARBA00022729"/>
    </source>
</evidence>
<dbReference type="PANTHER" id="PTHR47966">
    <property type="entry name" value="BETA-SITE APP-CLEAVING ENZYME, ISOFORM A-RELATED"/>
    <property type="match status" value="1"/>
</dbReference>
<evidence type="ECO:0000256" key="3">
    <source>
        <dbReference type="ARBA" id="ARBA00022622"/>
    </source>
</evidence>
<reference evidence="11" key="1">
    <citation type="submission" date="2021-12" db="EMBL/GenBank/DDBJ databases">
        <title>Convergent genome expansion in fungi linked to evolution of root-endophyte symbiosis.</title>
        <authorList>
            <consortium name="DOE Joint Genome Institute"/>
            <person name="Ke Y.-H."/>
            <person name="Bonito G."/>
            <person name="Liao H.-L."/>
            <person name="Looney B."/>
            <person name="Rojas-Flechas A."/>
            <person name="Nash J."/>
            <person name="Hameed K."/>
            <person name="Schadt C."/>
            <person name="Martin F."/>
            <person name="Crous P.W."/>
            <person name="Miettinen O."/>
            <person name="Magnuson J.K."/>
            <person name="Labbe J."/>
            <person name="Jacobson D."/>
            <person name="Doktycz M.J."/>
            <person name="Veneault-Fourrey C."/>
            <person name="Kuo A."/>
            <person name="Mondo S."/>
            <person name="Calhoun S."/>
            <person name="Riley R."/>
            <person name="Ohm R."/>
            <person name="LaButti K."/>
            <person name="Andreopoulos B."/>
            <person name="Pangilinan J."/>
            <person name="Nolan M."/>
            <person name="Tritt A."/>
            <person name="Clum A."/>
            <person name="Lipzen A."/>
            <person name="Daum C."/>
            <person name="Barry K."/>
            <person name="Grigoriev I.V."/>
            <person name="Vilgalys R."/>
        </authorList>
    </citation>
    <scope>NUCLEOTIDE SEQUENCE</scope>
    <source>
        <strain evidence="11">PMI_201</strain>
    </source>
</reference>
<dbReference type="Pfam" id="PF00026">
    <property type="entry name" value="Asp"/>
    <property type="match status" value="2"/>
</dbReference>
<protein>
    <submittedName>
        <fullName evidence="11">Aspartic peptidase domain-containing protein</fullName>
    </submittedName>
</protein>
<dbReference type="GO" id="GO:0005886">
    <property type="term" value="C:plasma membrane"/>
    <property type="evidence" value="ECO:0007669"/>
    <property type="project" value="UniProtKB-SubCell"/>
</dbReference>
<dbReference type="EMBL" id="JAJTJA010000015">
    <property type="protein sequence ID" value="KAH8689574.1"/>
    <property type="molecule type" value="Genomic_DNA"/>
</dbReference>
<dbReference type="GeneID" id="70244932"/>
<evidence type="ECO:0000256" key="4">
    <source>
        <dbReference type="ARBA" id="ARBA00022670"/>
    </source>
</evidence>
<comment type="caution">
    <text evidence="11">The sequence shown here is derived from an EMBL/GenBank/DDBJ whole genome shotgun (WGS) entry which is preliminary data.</text>
</comment>
<dbReference type="Gene3D" id="2.40.70.10">
    <property type="entry name" value="Acid Proteases"/>
    <property type="match status" value="3"/>
</dbReference>
<evidence type="ECO:0000256" key="7">
    <source>
        <dbReference type="ARBA" id="ARBA00022801"/>
    </source>
</evidence>
<dbReference type="PROSITE" id="PS51767">
    <property type="entry name" value="PEPTIDASE_A1"/>
    <property type="match status" value="1"/>
</dbReference>
<comment type="similarity">
    <text evidence="2 8">Belongs to the peptidase A1 family.</text>
</comment>
<dbReference type="PANTHER" id="PTHR47966:SF65">
    <property type="entry name" value="ASPARTIC-TYPE ENDOPEPTIDASE"/>
    <property type="match status" value="1"/>
</dbReference>
<keyword evidence="6 8" id="KW-0064">Aspartyl protease</keyword>
<dbReference type="GO" id="GO:0004190">
    <property type="term" value="F:aspartic-type endopeptidase activity"/>
    <property type="evidence" value="ECO:0007669"/>
    <property type="project" value="UniProtKB-KW"/>
</dbReference>
<feature type="domain" description="Peptidase A1" evidence="10">
    <location>
        <begin position="72"/>
        <end position="413"/>
    </location>
</feature>
<evidence type="ECO:0000256" key="6">
    <source>
        <dbReference type="ARBA" id="ARBA00022750"/>
    </source>
</evidence>
<proteinExistence type="inferred from homology"/>
<keyword evidence="3" id="KW-0336">GPI-anchor</keyword>
<keyword evidence="7 8" id="KW-0378">Hydrolase</keyword>
<evidence type="ECO:0000256" key="9">
    <source>
        <dbReference type="SAM" id="MobiDB-lite"/>
    </source>
</evidence>
<evidence type="ECO:0000256" key="8">
    <source>
        <dbReference type="RuleBase" id="RU000454"/>
    </source>
</evidence>
<feature type="region of interest" description="Disordered" evidence="9">
    <location>
        <begin position="397"/>
        <end position="425"/>
    </location>
</feature>
<comment type="subcellular location">
    <subcellularLocation>
        <location evidence="1">Cell membrane</location>
        <topology evidence="1">Lipid-anchor</topology>
        <topology evidence="1">GPI-anchor</topology>
    </subcellularLocation>
</comment>
<evidence type="ECO:0000313" key="11">
    <source>
        <dbReference type="EMBL" id="KAH8689574.1"/>
    </source>
</evidence>
<organism evidence="11 12">
    <name type="scientific">Talaromyces proteolyticus</name>
    <dbReference type="NCBI Taxonomy" id="1131652"/>
    <lineage>
        <taxon>Eukaryota</taxon>
        <taxon>Fungi</taxon>
        <taxon>Dikarya</taxon>
        <taxon>Ascomycota</taxon>
        <taxon>Pezizomycotina</taxon>
        <taxon>Eurotiomycetes</taxon>
        <taxon>Eurotiomycetidae</taxon>
        <taxon>Eurotiales</taxon>
        <taxon>Trichocomaceae</taxon>
        <taxon>Talaromyces</taxon>
        <taxon>Talaromyces sect. Bacilispori</taxon>
    </lineage>
</organism>
<dbReference type="SUPFAM" id="SSF50630">
    <property type="entry name" value="Acid proteases"/>
    <property type="match status" value="1"/>
</dbReference>
<keyword evidence="12" id="KW-1185">Reference proteome</keyword>
<evidence type="ECO:0000313" key="12">
    <source>
        <dbReference type="Proteomes" id="UP001201262"/>
    </source>
</evidence>
<dbReference type="PROSITE" id="PS00141">
    <property type="entry name" value="ASP_PROTEASE"/>
    <property type="match status" value="1"/>
</dbReference>
<accession>A0AAD4KHJ9</accession>
<dbReference type="RefSeq" id="XP_046065928.1">
    <property type="nucleotide sequence ID" value="XM_046214645.1"/>
</dbReference>
<dbReference type="GO" id="GO:0098552">
    <property type="term" value="C:side of membrane"/>
    <property type="evidence" value="ECO:0007669"/>
    <property type="project" value="UniProtKB-KW"/>
</dbReference>
<dbReference type="InterPro" id="IPR021109">
    <property type="entry name" value="Peptidase_aspartic_dom_sf"/>
</dbReference>